<proteinExistence type="predicted"/>
<accession>A0A920BPK8</accession>
<evidence type="ECO:0000313" key="1">
    <source>
        <dbReference type="EMBL" id="GIM96852.1"/>
    </source>
</evidence>
<name>A0A920BPK8_9ACTN</name>
<dbReference type="AlphaFoldDB" id="A0A920BPK8"/>
<keyword evidence="2" id="KW-1185">Reference proteome</keyword>
<dbReference type="EMBL" id="BOQN01000130">
    <property type="protein sequence ID" value="GIM96852.1"/>
    <property type="molecule type" value="Genomic_DNA"/>
</dbReference>
<evidence type="ECO:0000313" key="2">
    <source>
        <dbReference type="Proteomes" id="UP000677082"/>
    </source>
</evidence>
<sequence>MLGVQRQPYRFFIDIKPGPQAYGRIGLVLLDGGPKLWKLSIDRPLMLFFELPEKAELAEWQNRGVVVDPPMAHPCASWWDGRDRGEAPAELQRSILGITQVICRIPKIGDVSDLHVDLQFTWQDELRRSAGFDRVSSSIRLADRIRSPSDVEQPPDLTIVDQVELGLFLESDERLSESFPEPTGGSHNERSWQYDKGGDLDYTVERPRARTWVQPTIDGFLLLAGAMFGIAPTAWRRRYNYVH</sequence>
<dbReference type="Proteomes" id="UP000677082">
    <property type="component" value="Unassembled WGS sequence"/>
</dbReference>
<gene>
    <name evidence="1" type="ORF">Ato02nite_086450</name>
</gene>
<protein>
    <submittedName>
        <fullName evidence="1">Uncharacterized protein</fullName>
    </submittedName>
</protein>
<reference evidence="1 2" key="1">
    <citation type="submission" date="2021-03" db="EMBL/GenBank/DDBJ databases">
        <title>Whole genome shotgun sequence of Actinoplanes toevensis NBRC 105298.</title>
        <authorList>
            <person name="Komaki H."/>
            <person name="Tamura T."/>
        </authorList>
    </citation>
    <scope>NUCLEOTIDE SEQUENCE [LARGE SCALE GENOMIC DNA]</scope>
    <source>
        <strain evidence="1 2">NBRC 105298</strain>
    </source>
</reference>
<organism evidence="1 2">
    <name type="scientific">Paractinoplanes toevensis</name>
    <dbReference type="NCBI Taxonomy" id="571911"/>
    <lineage>
        <taxon>Bacteria</taxon>
        <taxon>Bacillati</taxon>
        <taxon>Actinomycetota</taxon>
        <taxon>Actinomycetes</taxon>
        <taxon>Micromonosporales</taxon>
        <taxon>Micromonosporaceae</taxon>
        <taxon>Paractinoplanes</taxon>
    </lineage>
</organism>
<comment type="caution">
    <text evidence="1">The sequence shown here is derived from an EMBL/GenBank/DDBJ whole genome shotgun (WGS) entry which is preliminary data.</text>
</comment>